<name>A0ABX5LQK0_9BACT</name>
<keyword evidence="2" id="KW-1185">Reference proteome</keyword>
<gene>
    <name evidence="1" type="ORF">B0H50_11650</name>
</gene>
<dbReference type="Proteomes" id="UP000245523">
    <property type="component" value="Unassembled WGS sequence"/>
</dbReference>
<accession>A0ABX5LQK0</accession>
<evidence type="ECO:0000313" key="2">
    <source>
        <dbReference type="Proteomes" id="UP000245523"/>
    </source>
</evidence>
<sequence length="228" mass="26359">MSVEIVAEECPQLLVDSAAIISIEGRFVNREHSRVHVDIMWQHEPLSADTFDISLPHSAFRYVSAPQFRYVEIKPENIRRQMAMHHLKEFIGETPLKWDDFELLARGSFLCPDSLHRDSTILYTAISQTWFTLNVEKSQPDSIRMNGPAGEKRKIFIHSWKSYDGIFLPAILDIQGSNYSGSLWIRTAKRVPAKQNFTPEEKSAKEEKSFLWNWSNAESEVPLILQMH</sequence>
<reference evidence="1 2" key="1">
    <citation type="submission" date="2018-05" db="EMBL/GenBank/DDBJ databases">
        <title>Animal gut microbial communities from fecal samples from Wisconsin, USA.</title>
        <authorList>
            <person name="Neumann A."/>
        </authorList>
    </citation>
    <scope>NUCLEOTIDE SEQUENCE [LARGE SCALE GENOMIC DNA]</scope>
    <source>
        <strain evidence="1 2">UWS4</strain>
    </source>
</reference>
<organism evidence="1 2">
    <name type="scientific">Hallerella porci</name>
    <dbReference type="NCBI Taxonomy" id="1945871"/>
    <lineage>
        <taxon>Bacteria</taxon>
        <taxon>Pseudomonadati</taxon>
        <taxon>Fibrobacterota</taxon>
        <taxon>Fibrobacteria</taxon>
        <taxon>Fibrobacterales</taxon>
        <taxon>Fibrobacteraceae</taxon>
        <taxon>Hallerella</taxon>
    </lineage>
</organism>
<protein>
    <submittedName>
        <fullName evidence="1">Uncharacterized protein</fullName>
    </submittedName>
</protein>
<comment type="caution">
    <text evidence="1">The sequence shown here is derived from an EMBL/GenBank/DDBJ whole genome shotgun (WGS) entry which is preliminary data.</text>
</comment>
<dbReference type="EMBL" id="QGHD01000016">
    <property type="protein sequence ID" value="PWK96665.1"/>
    <property type="molecule type" value="Genomic_DNA"/>
</dbReference>
<proteinExistence type="predicted"/>
<evidence type="ECO:0000313" key="1">
    <source>
        <dbReference type="EMBL" id="PWK96665.1"/>
    </source>
</evidence>